<dbReference type="GO" id="GO:0000978">
    <property type="term" value="F:RNA polymerase II cis-regulatory region sequence-specific DNA binding"/>
    <property type="evidence" value="ECO:0007669"/>
    <property type="project" value="TreeGrafter"/>
</dbReference>
<dbReference type="GO" id="GO:0005634">
    <property type="term" value="C:nucleus"/>
    <property type="evidence" value="ECO:0007669"/>
    <property type="project" value="UniProtKB-SubCell"/>
</dbReference>
<dbReference type="Proteomes" id="UP000694853">
    <property type="component" value="Unplaced"/>
</dbReference>
<evidence type="ECO:0000313" key="10">
    <source>
        <dbReference type="RefSeq" id="XP_027368435.1"/>
    </source>
</evidence>
<comment type="subcellular location">
    <subcellularLocation>
        <location evidence="1">Nucleus</location>
    </subcellularLocation>
</comment>
<evidence type="ECO:0000256" key="3">
    <source>
        <dbReference type="ARBA" id="ARBA00023015"/>
    </source>
</evidence>
<accession>A0A8B8MIN0</accession>
<proteinExistence type="predicted"/>
<dbReference type="FunFam" id="1.10.10.60:FF:000010">
    <property type="entry name" value="Transcriptional activator Myb isoform A"/>
    <property type="match status" value="1"/>
</dbReference>
<keyword evidence="9" id="KW-1185">Reference proteome</keyword>
<evidence type="ECO:0000256" key="4">
    <source>
        <dbReference type="ARBA" id="ARBA00023125"/>
    </source>
</evidence>
<dbReference type="OrthoDB" id="2143914at2759"/>
<evidence type="ECO:0000256" key="6">
    <source>
        <dbReference type="SAM" id="MobiDB-lite"/>
    </source>
</evidence>
<dbReference type="InterPro" id="IPR001005">
    <property type="entry name" value="SANT/Myb"/>
</dbReference>
<dbReference type="AlphaFoldDB" id="A0A8B8MIN0"/>
<feature type="region of interest" description="Disordered" evidence="6">
    <location>
        <begin position="229"/>
        <end position="253"/>
    </location>
</feature>
<dbReference type="PROSITE" id="PS50090">
    <property type="entry name" value="MYB_LIKE"/>
    <property type="match status" value="2"/>
</dbReference>
<keyword evidence="5" id="KW-0539">Nucleus</keyword>
<name>A0A8B8MIN0_ABRPR</name>
<protein>
    <submittedName>
        <fullName evidence="10">Transcription factor MYB119-like</fullName>
    </submittedName>
</protein>
<keyword evidence="3" id="KW-0804">Transcription</keyword>
<keyword evidence="2" id="KW-0677">Repeat</keyword>
<evidence type="ECO:0000259" key="8">
    <source>
        <dbReference type="PROSITE" id="PS51294"/>
    </source>
</evidence>
<evidence type="ECO:0000256" key="1">
    <source>
        <dbReference type="ARBA" id="ARBA00004123"/>
    </source>
</evidence>
<dbReference type="Gene3D" id="1.10.10.60">
    <property type="entry name" value="Homeodomain-like"/>
    <property type="match status" value="2"/>
</dbReference>
<dbReference type="InterPro" id="IPR017930">
    <property type="entry name" value="Myb_dom"/>
</dbReference>
<reference evidence="10" key="2">
    <citation type="submission" date="2025-08" db="UniProtKB">
        <authorList>
            <consortium name="RefSeq"/>
        </authorList>
    </citation>
    <scope>IDENTIFICATION</scope>
    <source>
        <tissue evidence="10">Young leaves</tissue>
    </source>
</reference>
<dbReference type="PROSITE" id="PS51294">
    <property type="entry name" value="HTH_MYB"/>
    <property type="match status" value="2"/>
</dbReference>
<reference evidence="9" key="1">
    <citation type="journal article" date="2019" name="Toxins">
        <title>Detection of Abrin-Like and Prepropulchellin-Like Toxin Genes and Transcripts Using Whole Genome Sequencing and Full-Length Transcript Sequencing of Abrus precatorius.</title>
        <authorList>
            <person name="Hovde B.T."/>
            <person name="Daligault H.E."/>
            <person name="Hanschen E.R."/>
            <person name="Kunde Y.A."/>
            <person name="Johnson M.B."/>
            <person name="Starkenburg S.R."/>
            <person name="Johnson S.L."/>
        </authorList>
    </citation>
    <scope>NUCLEOTIDE SEQUENCE [LARGE SCALE GENOMIC DNA]</scope>
</reference>
<feature type="domain" description="Myb-like" evidence="7">
    <location>
        <begin position="181"/>
        <end position="231"/>
    </location>
</feature>
<dbReference type="RefSeq" id="XP_027368435.1">
    <property type="nucleotide sequence ID" value="XM_027512634.1"/>
</dbReference>
<organism evidence="9 10">
    <name type="scientific">Abrus precatorius</name>
    <name type="common">Indian licorice</name>
    <name type="synonym">Glycine abrus</name>
    <dbReference type="NCBI Taxonomy" id="3816"/>
    <lineage>
        <taxon>Eukaryota</taxon>
        <taxon>Viridiplantae</taxon>
        <taxon>Streptophyta</taxon>
        <taxon>Embryophyta</taxon>
        <taxon>Tracheophyta</taxon>
        <taxon>Spermatophyta</taxon>
        <taxon>Magnoliopsida</taxon>
        <taxon>eudicotyledons</taxon>
        <taxon>Gunneridae</taxon>
        <taxon>Pentapetalae</taxon>
        <taxon>rosids</taxon>
        <taxon>fabids</taxon>
        <taxon>Fabales</taxon>
        <taxon>Fabaceae</taxon>
        <taxon>Papilionoideae</taxon>
        <taxon>50 kb inversion clade</taxon>
        <taxon>NPAAA clade</taxon>
        <taxon>indigoferoid/millettioid clade</taxon>
        <taxon>Abreae</taxon>
        <taxon>Abrus</taxon>
    </lineage>
</organism>
<feature type="compositionally biased region" description="Basic residues" evidence="6">
    <location>
        <begin position="229"/>
        <end position="244"/>
    </location>
</feature>
<dbReference type="Pfam" id="PF13921">
    <property type="entry name" value="Myb_DNA-bind_6"/>
    <property type="match status" value="1"/>
</dbReference>
<evidence type="ECO:0000313" key="9">
    <source>
        <dbReference type="Proteomes" id="UP000694853"/>
    </source>
</evidence>
<evidence type="ECO:0000256" key="2">
    <source>
        <dbReference type="ARBA" id="ARBA00022737"/>
    </source>
</evidence>
<dbReference type="KEGG" id="aprc:113874412"/>
<dbReference type="GO" id="GO:0000981">
    <property type="term" value="F:DNA-binding transcription factor activity, RNA polymerase II-specific"/>
    <property type="evidence" value="ECO:0007669"/>
    <property type="project" value="TreeGrafter"/>
</dbReference>
<evidence type="ECO:0000256" key="5">
    <source>
        <dbReference type="ARBA" id="ARBA00023242"/>
    </source>
</evidence>
<dbReference type="SMART" id="SM00717">
    <property type="entry name" value="SANT"/>
    <property type="match status" value="2"/>
</dbReference>
<evidence type="ECO:0000259" key="7">
    <source>
        <dbReference type="PROSITE" id="PS50090"/>
    </source>
</evidence>
<dbReference type="CDD" id="cd00167">
    <property type="entry name" value="SANT"/>
    <property type="match status" value="2"/>
</dbReference>
<keyword evidence="4" id="KW-0238">DNA-binding</keyword>
<dbReference type="InterPro" id="IPR050560">
    <property type="entry name" value="MYB_TF"/>
</dbReference>
<feature type="domain" description="HTH myb-type" evidence="8">
    <location>
        <begin position="185"/>
        <end position="235"/>
    </location>
</feature>
<dbReference type="PANTHER" id="PTHR45614:SF218">
    <property type="entry name" value="TRANSCRIPTION FACTOR MYB119-RELATED"/>
    <property type="match status" value="1"/>
</dbReference>
<sequence length="417" mass="48039">MVREENNANYNLSVTYRSSPPLTAIERFLRGQHSHFPHQQQQPQNVARNNDASVFTEELCSFSSSDGSNSSFLWPNSTQECFVDGLTANEEALMWNNINQSPTLCLKDMRLLGKKARVVGKRSKKESSVFWIKGQWTEEEDRKLIRLVKQYGDQRKWTEIAEKLEGRIGKQCRERWHNHLRPDIKKDSWSEEEERILVDTHARVGNRWAEIAKKIPGRTENAIKNHWNATKRRQNSKRKNRKMHSSNTKPNSSILEDYIRSQTLIGTTCINPTQGIITDTTILEDPDAKSLNLVFSEPSESLANELPFMQQIFTENQNQQSLGNVELEDSMFSMVSPTCDLDFCQGKVNDDANNLQHLEAHPTPLNYHPSDLYIYHLFNVATGYGNQSLNIDFHQENQYCSEGKREMDLIEIISSSS</sequence>
<dbReference type="GeneID" id="113874412"/>
<feature type="domain" description="HTH myb-type" evidence="8">
    <location>
        <begin position="133"/>
        <end position="184"/>
    </location>
</feature>
<gene>
    <name evidence="10" type="primary">LOC113874412</name>
</gene>
<keyword evidence="3" id="KW-0805">Transcription regulation</keyword>
<feature type="domain" description="Myb-like" evidence="7">
    <location>
        <begin position="133"/>
        <end position="180"/>
    </location>
</feature>
<dbReference type="InterPro" id="IPR009057">
    <property type="entry name" value="Homeodomain-like_sf"/>
</dbReference>
<dbReference type="PANTHER" id="PTHR45614">
    <property type="entry name" value="MYB PROTEIN-RELATED"/>
    <property type="match status" value="1"/>
</dbReference>
<dbReference type="SUPFAM" id="SSF46689">
    <property type="entry name" value="Homeodomain-like"/>
    <property type="match status" value="1"/>
</dbReference>